<dbReference type="SUPFAM" id="SSF56112">
    <property type="entry name" value="Protein kinase-like (PK-like)"/>
    <property type="match status" value="1"/>
</dbReference>
<dbReference type="OrthoDB" id="5570127at2759"/>
<evidence type="ECO:0000313" key="4">
    <source>
        <dbReference type="EMBL" id="CAH0368860.1"/>
    </source>
</evidence>
<dbReference type="InterPro" id="IPR046807">
    <property type="entry name" value="Tra1_central"/>
</dbReference>
<dbReference type="GO" id="GO:0006281">
    <property type="term" value="P:DNA repair"/>
    <property type="evidence" value="ECO:0007669"/>
    <property type="project" value="TreeGrafter"/>
</dbReference>
<dbReference type="SUPFAM" id="SSF48371">
    <property type="entry name" value="ARM repeat"/>
    <property type="match status" value="2"/>
</dbReference>
<dbReference type="GO" id="GO:0005634">
    <property type="term" value="C:nucleus"/>
    <property type="evidence" value="ECO:0007669"/>
    <property type="project" value="TreeGrafter"/>
</dbReference>
<dbReference type="InterPro" id="IPR000403">
    <property type="entry name" value="PI3/4_kinase_cat_dom"/>
</dbReference>
<organism evidence="4 5">
    <name type="scientific">Pelagomonas calceolata</name>
    <dbReference type="NCBI Taxonomy" id="35677"/>
    <lineage>
        <taxon>Eukaryota</taxon>
        <taxon>Sar</taxon>
        <taxon>Stramenopiles</taxon>
        <taxon>Ochrophyta</taxon>
        <taxon>Pelagophyceae</taxon>
        <taxon>Pelagomonadales</taxon>
        <taxon>Pelagomonadaceae</taxon>
        <taxon>Pelagomonas</taxon>
    </lineage>
</organism>
<dbReference type="GO" id="GO:0000124">
    <property type="term" value="C:SAGA complex"/>
    <property type="evidence" value="ECO:0007669"/>
    <property type="project" value="TreeGrafter"/>
</dbReference>
<comment type="similarity">
    <text evidence="1">Belongs to the PI3/PI4-kinase family. TRA1 subfamily.</text>
</comment>
<dbReference type="InterPro" id="IPR036940">
    <property type="entry name" value="PI3/4_kinase_cat_sf"/>
</dbReference>
<dbReference type="PROSITE" id="PS50290">
    <property type="entry name" value="PI3_4_KINASE_3"/>
    <property type="match status" value="1"/>
</dbReference>
<proteinExistence type="inferred from homology"/>
<dbReference type="PROSITE" id="PS51189">
    <property type="entry name" value="FAT"/>
    <property type="match status" value="1"/>
</dbReference>
<dbReference type="InterPro" id="IPR003151">
    <property type="entry name" value="PIK-rel_kinase_FAT"/>
</dbReference>
<reference evidence="4" key="1">
    <citation type="submission" date="2021-11" db="EMBL/GenBank/DDBJ databases">
        <authorList>
            <consortium name="Genoscope - CEA"/>
            <person name="William W."/>
        </authorList>
    </citation>
    <scope>NUCLEOTIDE SEQUENCE</scope>
</reference>
<accession>A0A8J2WWQ5</accession>
<evidence type="ECO:0000259" key="3">
    <source>
        <dbReference type="PROSITE" id="PS51189"/>
    </source>
</evidence>
<dbReference type="Pfam" id="PF20206">
    <property type="entry name" value="Tra1_ring"/>
    <property type="match status" value="1"/>
</dbReference>
<comment type="caution">
    <text evidence="4">The sequence shown here is derived from an EMBL/GenBank/DDBJ whole genome shotgun (WGS) entry which is preliminary data.</text>
</comment>
<dbReference type="InterPro" id="IPR016024">
    <property type="entry name" value="ARM-type_fold"/>
</dbReference>
<feature type="domain" description="FAT" evidence="3">
    <location>
        <begin position="3106"/>
        <end position="3524"/>
    </location>
</feature>
<feature type="domain" description="PI3K/PI4K catalytic" evidence="2">
    <location>
        <begin position="3718"/>
        <end position="4074"/>
    </location>
</feature>
<dbReference type="InterPro" id="IPR046805">
    <property type="entry name" value="Tra1_ring"/>
</dbReference>
<gene>
    <name evidence="4" type="ORF">PECAL_2P19560</name>
</gene>
<name>A0A8J2WWQ5_9STRA</name>
<dbReference type="SMART" id="SM00146">
    <property type="entry name" value="PI3Kc"/>
    <property type="match status" value="1"/>
</dbReference>
<dbReference type="GO" id="GO:0006355">
    <property type="term" value="P:regulation of DNA-templated transcription"/>
    <property type="evidence" value="ECO:0007669"/>
    <property type="project" value="TreeGrafter"/>
</dbReference>
<dbReference type="PANTHER" id="PTHR11139">
    <property type="entry name" value="ATAXIA TELANGIECTASIA MUTATED ATM -RELATED"/>
    <property type="match status" value="1"/>
</dbReference>
<dbReference type="Gene3D" id="1.10.1070.11">
    <property type="entry name" value="Phosphatidylinositol 3-/4-kinase, catalytic domain"/>
    <property type="match status" value="1"/>
</dbReference>
<dbReference type="InterPro" id="IPR014009">
    <property type="entry name" value="PIK_FAT"/>
</dbReference>
<protein>
    <recommendedName>
        <fullName evidence="6">Non-specific serine/threonine protein kinase</fullName>
    </recommendedName>
</protein>
<dbReference type="EMBL" id="CAKKNE010000002">
    <property type="protein sequence ID" value="CAH0368860.1"/>
    <property type="molecule type" value="Genomic_DNA"/>
</dbReference>
<dbReference type="Pfam" id="PF02259">
    <property type="entry name" value="FAT"/>
    <property type="match status" value="1"/>
</dbReference>
<sequence>MMAVQAQRDVRPKTAESRATHKLNFELAARRLMATNISDALRCATDIRERIEIVHTSEYANFLRHLFPAFRTILLRSPATHPADGVDVRFRHLVLEIMNRLPNNEVLRPYAPELLRIATETLSRDTEENALTCLRIIFDLHKNFRPALEGEVQCFLDLVQRIYRLLPTSINKAFFISLPDQRSPAVTASGVFNRPGHLQKCEAFSVTRTIPEQTVTLESAPRAQSAAAISALQGLDSFKVLTECPLIVMLLFQLYPKYIQENIPLLTPLMMGGLALHAPILAHKLQRNRYKEFIACQVKTLSFLTYLLRGFSELMKPYEEAISKAVITLMIACPGDAISTRKELLVATRHILATEFRRGFYQHIDTLLDENVLIGVGHPSRDTLRPLAFSTLADLVHHVRAELSISQLSCVVLLFSRNLHDPALPLNVQTTSVRLLLNLVDFIFHSGGSEKANGKRLLVHIMKTMVAKFDTLRFHMIQINYSVQRPGCNMMCRQLNFSKCNSTTGRTESSPITTTSDSTPTDGMADVRPLIQTLIRGLKTVIWCISHYSRSSKPKPNNLSEQGSGKGWGANNDFSYSLSHDEAETISLFFYWGLICCRVIASGNKVQKKELKEILDNFASAFTVLEHSNILPTVGQHVPMLFDAMLESPSLLAITQTLLANSNVSATFADILIRYLMGKLGELSGFELFNDHSVLMSQSHGGLSQPTPVYKATSKDIVNNAARVSPPVRASTVLRLFRIILGSVALFPQNEIILRDRLRVLACACLQHAVVVDEPMAYYLLLRSIFRSVSSCLAPEVFELKSNQAQLGETSAFVLTTLIRQRSHVERSSLICSILTELCMTVPIALAKLVPFLPRLLPLVANAVQIQSGDLPSLGLRTFEYYLDHLGPEHLISLMRGQPQLHALTMLGVCSHLRPAPYALGTIALRILGKLGGLNRRFLEPSSGLLPSLAPAGSAHRGQTRCNEKNKSLSMGVLLRWRGFSCEWSGTSSLTELPPSNGNEKNVPFVLGVEPYVIHVCELLYSLIRCGLEKKTGPTTAVVGNLALVHRYQILCFRLLSCILCSSFELPVWPQHSDTSHRGLSSPANKPTYNKEFGSSDLPANPGSNTQLCRLIYLILCAAAHPKLELEGTPLLQSLSFIFALLLHSSYDCGREATETAIVRSAGDSTHCEAAEKKKTIPSNGRRKRKYLLPVEKQSMCTFTSALLEAATDRCFRVANAALGALKYHMGCVYFLELRTPRAVSKPSSQLITDLISRICLSLREWDLPSRRNISQILYQLLTTFGHAWARPNKHMLAGSLLSSLALDDFGITLLSQGGIAQALHVLLQTACAATNEIHLLVHVLAREITCFDPAVRLGAQSGLFELNRLAGLPLMSSNFMKPIAPKLTHILMTCHLNPEIRTHSAVGALDALNYIMSLEPCPILPSIELQDCLLQCIQTHCCTLDCTSKYADENHGHFGWTSHSARFCSAFSSCLLYHNTSSSLTHPDRLQAAALRAIHSMVRAAKRIASGAVKDSSRSQDVGNDYNKFMHENIPPNRQRKIIEVALISMTNTSVNMIVHASVSLLQETLALGKSHAETCDRHMNTFIVQVPLSLTRISLWYLNKLNKLLSLPAAHKMSRGVLTSSLLSLLEDFCRPEKMFAIRSWASTHPLELAAKCIMLITRISCHQPQEVGILPMLTSVVVVVLRLEALIPTYFRAYLQLDVTGNVRHFLSWRAAYFSSLAGVVRLGFSPFRAPLAQLLSSHASTATQYFLSFHTLTDPHCVSLLRGLLHIREAGDLKARILSSEGMKYLLNAAFKNHMARIADGCFARKHFRRYSQDQQGFRSCTTKSRFCQSHNSDALSFAGLSTLLQDSSWADLARTKDVSSSTITNKAQFHGLLVITTLYQLDPCIFTRHSILGKILVSIWRTRPPWMSEKSYEKICASEGRSLKGHKQVLNAEILRNHKETFLIIQGLIGYCRSHSAKIHVLFDMLSVFILPSPIDFTFLKDFYSREVALTWRPNHKRSIMLYFLRVLADQGTMMELKVMALRLIVTPMLVSTFEGRNLASKKTDILLEKTSIVDSGTITLFMRCALDNTNCKTQRYSEALRVELLKLTTVLIEHLGPELVEHRKDLIKFAWNHLKSDDSLSKQWAYVNVCRFVATYETPPKIILQVYVALLRTFQPEARELVKVALDILIPALPKRLPINDFVKAVKWTKKIMYEEGHALAQLVHMWQLVVRHPGLFFPYRSQFMPQMVNSLNRLGLPPNCPVENRQLAVALADLIMNWESKIGHKEARATTAEKNLKPIVGSSKQSQIDDDFHLTMTMIEMVANFLVRLALFASDNKEPAVQQLAPRCLLLFDTTLRAWPNAHIRFSYFEKIIATSNARLDVTTATDPPYSSALLLTCLEIMHITLGRNTRPNTFFIDNVLKAQLLICPCFFYVRSTEVQLKLQGLLSRIVVLYPPIKSCNSTMMFYQRVKYVIESRLITAMENHGTSNRHGDWASASSFKLVAYVLPIIKIIDAACKSAPAYILNHGHQLLRVGQILIFQHLNSIRKNPPSQSNSCHATPTLSVLTKTIKSTYGHCAGEPEITGDFSLSLGVIDAILIIFSLLAQAVTDSLLLGMRRELIVLVFVCLERSNSTLLVRKVSKLVSGWLVKVKSPLSRKEKTAFIEHMLDIDNLTDAALQPLHARFLCTLNQISKGTFCQGIGLSGTQTKRLSVGRGPGKGSSTVGLLAVHPGVRATFRGLLMHDVIKCASHHVIKMFDLDWSPLSNRFWLVILIEVILDGIDADGPVRLTTQFAQAPSLFSELFLPRSLETLICLDINLQRQYTTARCCFLQQCGTLKNFIEPLKEVVHAHVGLAERFWIDMLPHVCCSVKQCHQRQWQIALTNSIFTHFASSHSHPKLQVPAMFPLSQVYATSNDARFRPSASFSKTRVAVPSSIGFPLSFTDTVFTTTSVPRILIQGCKFPLPGCLAGKQKAQVLVRMLSSAAARHNSYHAVLHIIEEVFVMRQNLTPQHVSRLPELHCASLFSSLQETDMKVGALADGCTNPMSSIAFSLRRYGFIPQAQHIFLSNMVSALRQTHHDATGVKPLSSCIFEADVWCAEWLACARDMSQWLLLSDLFKYTPASLPSGLLRPTLCLEASWKSHKWDYVRKHLNGSKQPEQLTPQVKLLQARLAVVEGLYSDVEDLCGECIQLALESWSSLPRPHLGVAVHDQLLHLFHELIEVHESSQLLHEASQHSRAFTYPDLSTMTHTWRNRLPNTWDSMSGWDDIMRWREHIFLSIEKAFAWGAANKILRLHDAPWTLVTLARVARKQGLREEAQYGNKDLNDIQMNIDNAFHNVRERLLSFCNADDRMFRSTQAGLNFIDNMVIEVFSTEQRAELFRLKGVFLGMLGRFRDAHCAFSVATRGCSNYGRAWYSWAVLCDVNCSTEAALSSVLLNRLVKNSFLCYLAAIECGHQDASVCGLARILCLLQHSKQSDELRRLFHIHSKVVPTGAMIPWIPQLLSMLALPEVITAVCSLASSTPQAIFYALKSETTQDQSCAVTHTQGNKLISSIYSNDSVLATKMDTLGDEMVLTARPGPSEELLHLLRCVSGELCDSARDRESNILYVLLHKVSLRYVGCGRLQSLDLNSIWVETPTPVRNGRSPSYHLSLTSNLDTLTRILANRTIEVVSTRSCKYPYSTLSRLQSERKRTIETRPGTKGCFLEVPGQYTSTFGLFRPELHLPLIQIDPPACLRVKSGKSGQHFAFSSDEGQVQVFASSFTRCRNAQADERVSQYLGVIDFALVRCKAAQQRRLRVLPFAHIRFGPNFTMMEDRWSWTSLCEIAESRSSALGQEKNGLASFAQIHTQALLSTTLSLRKRTCASLQDARRAIYNKVCAGKVPMHVLATYVRATHDGFEGLWTYRRTFATQLAIPSILGFVLAIGPGGTQETMLCHHTGRVHFNDFRPAFSFSRSASSGSLPSSGSVPFRLTRNMERLLQPFLLHSIFKTTIGTILLAMRYTLEPGGLLEPYICLFVGAEIDGNNHARSQGCLTKIFEEKRAIIDRVLTIAPPLKFSPSGLQIESGLTKLIHLAQSPDCIAINAPNWEPWL</sequence>
<dbReference type="InterPro" id="IPR050517">
    <property type="entry name" value="DDR_Repair_Kinase"/>
</dbReference>
<evidence type="ECO:0000259" key="2">
    <source>
        <dbReference type="PROSITE" id="PS50290"/>
    </source>
</evidence>
<evidence type="ECO:0000313" key="5">
    <source>
        <dbReference type="Proteomes" id="UP000789595"/>
    </source>
</evidence>
<dbReference type="PANTHER" id="PTHR11139:SF1">
    <property type="entry name" value="TRANSFORMATION_TRANSCRIPTION DOMAIN-ASSOCIATED PROTEIN"/>
    <property type="match status" value="1"/>
</dbReference>
<dbReference type="InterPro" id="IPR011009">
    <property type="entry name" value="Kinase-like_dom_sf"/>
</dbReference>
<dbReference type="Pfam" id="PF20175">
    <property type="entry name" value="Tra1_central"/>
    <property type="match status" value="1"/>
</dbReference>
<dbReference type="GO" id="GO:0035267">
    <property type="term" value="C:NuA4 histone acetyltransferase complex"/>
    <property type="evidence" value="ECO:0007669"/>
    <property type="project" value="TreeGrafter"/>
</dbReference>
<dbReference type="Pfam" id="PF00454">
    <property type="entry name" value="PI3_PI4_kinase"/>
    <property type="match status" value="1"/>
</dbReference>
<keyword evidence="5" id="KW-1185">Reference proteome</keyword>
<evidence type="ECO:0000256" key="1">
    <source>
        <dbReference type="ARBA" id="ARBA00007234"/>
    </source>
</evidence>
<dbReference type="Proteomes" id="UP000789595">
    <property type="component" value="Unassembled WGS sequence"/>
</dbReference>
<evidence type="ECO:0008006" key="6">
    <source>
        <dbReference type="Google" id="ProtNLM"/>
    </source>
</evidence>